<organism evidence="3 4">
    <name type="scientific">Nonomuraea longispora</name>
    <dbReference type="NCBI Taxonomy" id="1848320"/>
    <lineage>
        <taxon>Bacteria</taxon>
        <taxon>Bacillati</taxon>
        <taxon>Actinomycetota</taxon>
        <taxon>Actinomycetes</taxon>
        <taxon>Streptosporangiales</taxon>
        <taxon>Streptosporangiaceae</taxon>
        <taxon>Nonomuraea</taxon>
    </lineage>
</organism>
<proteinExistence type="predicted"/>
<dbReference type="OrthoDB" id="4548279at2"/>
<evidence type="ECO:0000313" key="3">
    <source>
        <dbReference type="EMBL" id="TDC09681.1"/>
    </source>
</evidence>
<evidence type="ECO:0000313" key="4">
    <source>
        <dbReference type="Proteomes" id="UP000295157"/>
    </source>
</evidence>
<comment type="caution">
    <text evidence="3">The sequence shown here is derived from an EMBL/GenBank/DDBJ whole genome shotgun (WGS) entry which is preliminary data.</text>
</comment>
<dbReference type="RefSeq" id="WP_132330802.1">
    <property type="nucleotide sequence ID" value="NZ_SMJZ01000015.1"/>
</dbReference>
<keyword evidence="1" id="KW-0175">Coiled coil</keyword>
<evidence type="ECO:0000256" key="1">
    <source>
        <dbReference type="SAM" id="Coils"/>
    </source>
</evidence>
<keyword evidence="4" id="KW-1185">Reference proteome</keyword>
<sequence length="151" mass="17033">MELQDGMACFRETMVTSRPERLARAERSALQQVDELRTRLAEAEEQVRRLSITRETLLLLDDHDGEGAGGQPGLDPHDSDDATSPLPVLRGWREQAVALLATAERPMRAREIVQALGKPDTRSRVEGMRSRLQRLVTDGWLRREEDGSYAI</sequence>
<dbReference type="Proteomes" id="UP000295157">
    <property type="component" value="Unassembled WGS sequence"/>
</dbReference>
<feature type="coiled-coil region" evidence="1">
    <location>
        <begin position="26"/>
        <end position="60"/>
    </location>
</feature>
<reference evidence="3 4" key="1">
    <citation type="submission" date="2019-02" db="EMBL/GenBank/DDBJ databases">
        <title>Draft genome sequences of novel Actinobacteria.</title>
        <authorList>
            <person name="Sahin N."/>
            <person name="Ay H."/>
            <person name="Saygin H."/>
        </authorList>
    </citation>
    <scope>NUCLEOTIDE SEQUENCE [LARGE SCALE GENOMIC DNA]</scope>
    <source>
        <strain evidence="3 4">KC201</strain>
    </source>
</reference>
<name>A0A4R4NK07_9ACTN</name>
<gene>
    <name evidence="3" type="ORF">E1267_06500</name>
</gene>
<evidence type="ECO:0000256" key="2">
    <source>
        <dbReference type="SAM" id="MobiDB-lite"/>
    </source>
</evidence>
<feature type="region of interest" description="Disordered" evidence="2">
    <location>
        <begin position="61"/>
        <end position="87"/>
    </location>
</feature>
<dbReference type="AlphaFoldDB" id="A0A4R4NK07"/>
<protein>
    <submittedName>
        <fullName evidence="3">Uncharacterized protein</fullName>
    </submittedName>
</protein>
<dbReference type="EMBL" id="SMJZ01000015">
    <property type="protein sequence ID" value="TDC09681.1"/>
    <property type="molecule type" value="Genomic_DNA"/>
</dbReference>
<accession>A0A4R4NK07</accession>